<accession>A0A1D1W9D9</accession>
<protein>
    <submittedName>
        <fullName evidence="1">Uncharacterized protein</fullName>
    </submittedName>
</protein>
<organism evidence="1 2">
    <name type="scientific">Ramazzottius varieornatus</name>
    <name type="common">Water bear</name>
    <name type="synonym">Tardigrade</name>
    <dbReference type="NCBI Taxonomy" id="947166"/>
    <lineage>
        <taxon>Eukaryota</taxon>
        <taxon>Metazoa</taxon>
        <taxon>Ecdysozoa</taxon>
        <taxon>Tardigrada</taxon>
        <taxon>Eutardigrada</taxon>
        <taxon>Parachela</taxon>
        <taxon>Hypsibioidea</taxon>
        <taxon>Ramazzottiidae</taxon>
        <taxon>Ramazzottius</taxon>
    </lineage>
</organism>
<keyword evidence="2" id="KW-1185">Reference proteome</keyword>
<name>A0A1D1W9D9_RAMVA</name>
<evidence type="ECO:0000313" key="2">
    <source>
        <dbReference type="Proteomes" id="UP000186922"/>
    </source>
</evidence>
<dbReference type="Proteomes" id="UP000186922">
    <property type="component" value="Unassembled WGS sequence"/>
</dbReference>
<evidence type="ECO:0000313" key="1">
    <source>
        <dbReference type="EMBL" id="GAV09970.1"/>
    </source>
</evidence>
<comment type="caution">
    <text evidence="1">The sequence shown here is derived from an EMBL/GenBank/DDBJ whole genome shotgun (WGS) entry which is preliminary data.</text>
</comment>
<dbReference type="EMBL" id="BDGG01000085">
    <property type="protein sequence ID" value="GAV09970.1"/>
    <property type="molecule type" value="Genomic_DNA"/>
</dbReference>
<sequence length="86" mass="9557">MVINHGRFVSGDGAIVERLFDANDEILVEVIASIIHTPIISSILCSFSPISNSIHISHKSAFGNRKKRFFDLPNISFRWSCGECGH</sequence>
<gene>
    <name evidence="1" type="primary">RvY_19454-1</name>
    <name evidence="1" type="synonym">RvY_19454.1</name>
    <name evidence="1" type="ORF">RvY_19454</name>
</gene>
<reference evidence="1 2" key="1">
    <citation type="journal article" date="2016" name="Nat. Commun.">
        <title>Extremotolerant tardigrade genome and improved radiotolerance of human cultured cells by tardigrade-unique protein.</title>
        <authorList>
            <person name="Hashimoto T."/>
            <person name="Horikawa D.D."/>
            <person name="Saito Y."/>
            <person name="Kuwahara H."/>
            <person name="Kozuka-Hata H."/>
            <person name="Shin-I T."/>
            <person name="Minakuchi Y."/>
            <person name="Ohishi K."/>
            <person name="Motoyama A."/>
            <person name="Aizu T."/>
            <person name="Enomoto A."/>
            <person name="Kondo K."/>
            <person name="Tanaka S."/>
            <person name="Hara Y."/>
            <person name="Koshikawa S."/>
            <person name="Sagara H."/>
            <person name="Miura T."/>
            <person name="Yokobori S."/>
            <person name="Miyagawa K."/>
            <person name="Suzuki Y."/>
            <person name="Kubo T."/>
            <person name="Oyama M."/>
            <person name="Kohara Y."/>
            <person name="Fujiyama A."/>
            <person name="Arakawa K."/>
            <person name="Katayama T."/>
            <person name="Toyoda A."/>
            <person name="Kunieda T."/>
        </authorList>
    </citation>
    <scope>NUCLEOTIDE SEQUENCE [LARGE SCALE GENOMIC DNA]</scope>
    <source>
        <strain evidence="1 2">YOKOZUNA-1</strain>
    </source>
</reference>
<proteinExistence type="predicted"/>
<dbReference type="AlphaFoldDB" id="A0A1D1W9D9"/>